<evidence type="ECO:0000259" key="1">
    <source>
        <dbReference type="Pfam" id="PF06527"/>
    </source>
</evidence>
<proteinExistence type="predicted"/>
<evidence type="ECO:0000313" key="2">
    <source>
        <dbReference type="EMBL" id="GHE80232.1"/>
    </source>
</evidence>
<keyword evidence="3" id="KW-1185">Reference proteome</keyword>
<sequence>MLSGELWPAHPHPYPGECLSSWIVRTAHHNGLKLQTFSDIVFGKSNQIWNRDLDRLAPGFVLQIMSNRASISLKEANKSTLKLYTNRLFPTLKPSGILRWTNPLVLHHRKHTGFGMQFCPLCLLEDSEPYFRIAWRLSLYTFCPIHQVMMEDHCPCGASVNFHRIELGKANQFEPSTLDECYQCSRLLSSVEPRVIQLLPMSVYTIWNRVLRVITRGFVNSGPINYERLILLHQICKIIVSPRFNRKIKRYICDTSGLPTWDIGIHRYFEQYDVDERHYVLKLAWWLVGNTNKKLKESIRRKFLQHNYLYRDSSDLFLRSVVK</sequence>
<feature type="domain" description="TniQ" evidence="1">
    <location>
        <begin position="8"/>
        <end position="148"/>
    </location>
</feature>
<protein>
    <recommendedName>
        <fullName evidence="1">TniQ domain-containing protein</fullName>
    </recommendedName>
</protein>
<dbReference type="EMBL" id="BNAH01000002">
    <property type="protein sequence ID" value="GHE80232.1"/>
    <property type="molecule type" value="Genomic_DNA"/>
</dbReference>
<dbReference type="InterPro" id="IPR009492">
    <property type="entry name" value="TniQ"/>
</dbReference>
<comment type="caution">
    <text evidence="2">The sequence shown here is derived from an EMBL/GenBank/DDBJ whole genome shotgun (WGS) entry which is preliminary data.</text>
</comment>
<evidence type="ECO:0000313" key="3">
    <source>
        <dbReference type="Proteomes" id="UP000626370"/>
    </source>
</evidence>
<dbReference type="RefSeq" id="WP_189376537.1">
    <property type="nucleotide sequence ID" value="NZ_BNAH01000002.1"/>
</dbReference>
<gene>
    <name evidence="2" type="ORF">GCM10011501_05090</name>
</gene>
<dbReference type="Pfam" id="PF06527">
    <property type="entry name" value="TniQ"/>
    <property type="match status" value="1"/>
</dbReference>
<name>A0ABQ3IIE4_9GAMM</name>
<accession>A0ABQ3IIE4</accession>
<organism evidence="2 3">
    <name type="scientific">Thalassotalea profundi</name>
    <dbReference type="NCBI Taxonomy" id="2036687"/>
    <lineage>
        <taxon>Bacteria</taxon>
        <taxon>Pseudomonadati</taxon>
        <taxon>Pseudomonadota</taxon>
        <taxon>Gammaproteobacteria</taxon>
        <taxon>Alteromonadales</taxon>
        <taxon>Colwelliaceae</taxon>
        <taxon>Thalassotalea</taxon>
    </lineage>
</organism>
<reference evidence="3" key="1">
    <citation type="journal article" date="2019" name="Int. J. Syst. Evol. Microbiol.">
        <title>The Global Catalogue of Microorganisms (GCM) 10K type strain sequencing project: providing services to taxonomists for standard genome sequencing and annotation.</title>
        <authorList>
            <consortium name="The Broad Institute Genomics Platform"/>
            <consortium name="The Broad Institute Genome Sequencing Center for Infectious Disease"/>
            <person name="Wu L."/>
            <person name="Ma J."/>
        </authorList>
    </citation>
    <scope>NUCLEOTIDE SEQUENCE [LARGE SCALE GENOMIC DNA]</scope>
    <source>
        <strain evidence="3">CGMCC 1.15922</strain>
    </source>
</reference>
<dbReference type="Proteomes" id="UP000626370">
    <property type="component" value="Unassembled WGS sequence"/>
</dbReference>